<dbReference type="SUPFAM" id="SSF51735">
    <property type="entry name" value="NAD(P)-binding Rossmann-fold domains"/>
    <property type="match status" value="2"/>
</dbReference>
<comment type="caution">
    <text evidence="7">The sequence shown here is derived from an EMBL/GenBank/DDBJ whole genome shotgun (WGS) entry which is preliminary data.</text>
</comment>
<dbReference type="SMART" id="SM01294">
    <property type="entry name" value="PKS_PP_betabranch"/>
    <property type="match status" value="1"/>
</dbReference>
<dbReference type="SMART" id="SM00825">
    <property type="entry name" value="PKS_KS"/>
    <property type="match status" value="1"/>
</dbReference>
<dbReference type="InterPro" id="IPR016035">
    <property type="entry name" value="Acyl_Trfase/lysoPLipase"/>
</dbReference>
<dbReference type="PROSITE" id="PS00606">
    <property type="entry name" value="KS3_1"/>
    <property type="match status" value="1"/>
</dbReference>
<dbReference type="InterPro" id="IPR016036">
    <property type="entry name" value="Malonyl_transacylase_ACP-bd"/>
</dbReference>
<dbReference type="Pfam" id="PF18369">
    <property type="entry name" value="PKS_DE"/>
    <property type="match status" value="1"/>
</dbReference>
<keyword evidence="1" id="KW-0596">Phosphopantetheine</keyword>
<sequence>MTSTEDRLRHYLKKVTQELNESRRRLAEAENRTREPIAVVAMACRYPGGVSTPEQLWELVSAGVDAIGTYPSDRGWEAMREVISTKSSELEDGYAQSAGFLADIAGFDAQFFGISPREALLMDPQQRLALEVTWEAIERAGIAPSALRGSRTGVFLGSTGGDYMASLVQADGGYRNSSLAGDEAGSDTDETHVHRDDTAAVPYIPDDSDATHMMTGSMSSVLSGRLAYAFGFSGPAVTVDTACSSSLVAIHQACRSLQAEESDLAIAGGVMLMSTPMLLGMTRLAAAPDGRCKSFSDDADGTGWGEGIGVIMLERLSDARRNGHPIAAVIPGSAINQDGASNGMAAPNGAAQQQVIRDALAVARLSGADVDVVEAHGTGTAIGDPIEAGALLATYGADRDPDRPLWLGSIKSNIGHSGPAAGVAGVIKLVLAIQHRVLPRTLHVTAPTSKVDWSSGAMRLLTEPVPWPADRPLVGAVSSFGVSGTNGHVLVASPDSAETDGAEADFTQPAEPVGRAVPWVLSARTAKALQEHAGRVRGWLSGTAVEPADVGRSLAGRAAFKNRAVIVGTTAAELARGLGAIAARDPHPDVTTGVARNPGAPVFVYPGQGGQWLGMGRELSDESAIFAQAIADCERALAPWTDWSVSAVLRQDPGAPGLETVDVIQPTLFAVMVGLTELWQSMGVRPGAVIGHSQGEVAAAYVAGALSLTDAATIVGVRSRLLATLTGGTMISVLGLSGAEIESRIARFGELVSVAAVNSPEALTLSGDPDALAELTDELTAAGARVRRVPGATGAGHSAHIDRFRDEILSTLASITPRAARIPFFSTVVGDEIDTGALDAEYWFRNMRRTVQFDAALRSALGAQWRTFVEPGPHPVLLPSVDRIAGDMSVRVLTGGTLQRGQGDLARFYRSAADLYVEGVPVDWSAAFTGTGARYRPDLPTYPFQRQRYWLPDELATAPPRPAAAPDSEFWRLVERGDAGALADLIGGADAGSLAAVLPDLSSWWQRSRRTSDADRLRYRVCFERLSRRPATRGRGTWYVLVPDGGVDDRCAQLIDAVRTHFGAVQVVGVPGDITDRLPELPPADDVAGMLAVLGNDAAVGPVELARALHDVGFGRPLWWVTTGAVAVGPADAAPDPDAARIWGSARVAALETPQIRCGVVDVPESPDASVLGDLCAVIGRGGDDRGGDDQVAVRATGTYARRIRRGTPVRAHNAFRPSGTVLITGAPDGVAGQLARRFAQEGARHLVLTAAGDTAAAAELELELRVAGAEASFAGCDLGDRAALAGVVAGIGGGHPLTAVVHAAGADGDGSADCLDHLVTARHLDDLLHDRELDVFVLLSPASGAWGVPGGARTAHTGAVLAALARRRRRRGLAAAAIGWHDAAVGVAHPDPEVAIEAVWRALRSGDVETVVADIDWERPAFAGTRAGAVFADLPEFRRLRTHHEQAATDHGSLLAQLAGKSVAERRRVIVELIRGEIAAVLRYDSVDEIETATPFLELGLDSISGLQIRKRLAAATGMDLPIRMILEHPTPAELADHLLAELGGQDNETGALPAERMEL</sequence>
<dbReference type="PROSITE" id="PS52004">
    <property type="entry name" value="KS3_2"/>
    <property type="match status" value="1"/>
</dbReference>
<dbReference type="SUPFAM" id="SSF52151">
    <property type="entry name" value="FabD/lysophospholipase-like"/>
    <property type="match status" value="1"/>
</dbReference>
<dbReference type="InterPro" id="IPR018201">
    <property type="entry name" value="Ketoacyl_synth_AS"/>
</dbReference>
<dbReference type="InterPro" id="IPR020841">
    <property type="entry name" value="PKS_Beta-ketoAc_synthase_dom"/>
</dbReference>
<dbReference type="SUPFAM" id="SSF101173">
    <property type="entry name" value="Docking domain B of the erythromycin polyketide synthase (DEBS)"/>
    <property type="match status" value="1"/>
</dbReference>
<dbReference type="InterPro" id="IPR036299">
    <property type="entry name" value="Polyketide_synth_docking_sf"/>
</dbReference>
<dbReference type="InterPro" id="IPR016039">
    <property type="entry name" value="Thiolase-like"/>
</dbReference>
<dbReference type="InterPro" id="IPR009081">
    <property type="entry name" value="PP-bd_ACP"/>
</dbReference>
<dbReference type="CDD" id="cd00833">
    <property type="entry name" value="PKS"/>
    <property type="match status" value="1"/>
</dbReference>
<dbReference type="PROSITE" id="PS50075">
    <property type="entry name" value="CARRIER"/>
    <property type="match status" value="1"/>
</dbReference>
<evidence type="ECO:0000256" key="3">
    <source>
        <dbReference type="ARBA" id="ARBA00022679"/>
    </source>
</evidence>
<dbReference type="InterPro" id="IPR001227">
    <property type="entry name" value="Ac_transferase_dom_sf"/>
</dbReference>
<evidence type="ECO:0000313" key="7">
    <source>
        <dbReference type="EMBL" id="NKY89339.1"/>
    </source>
</evidence>
<dbReference type="InterPro" id="IPR013968">
    <property type="entry name" value="PKS_KR"/>
</dbReference>
<dbReference type="InterPro" id="IPR014043">
    <property type="entry name" value="Acyl_transferase_dom"/>
</dbReference>
<dbReference type="InterPro" id="IPR006162">
    <property type="entry name" value="Ppantetheine_attach_site"/>
</dbReference>
<gene>
    <name evidence="7" type="ORF">HGA07_27485</name>
</gene>
<dbReference type="InterPro" id="IPR036736">
    <property type="entry name" value="ACP-like_sf"/>
</dbReference>
<dbReference type="Pfam" id="PF00109">
    <property type="entry name" value="ketoacyl-synt"/>
    <property type="match status" value="1"/>
</dbReference>
<dbReference type="InterPro" id="IPR050091">
    <property type="entry name" value="PKS_NRPS_Biosynth_Enz"/>
</dbReference>
<dbReference type="RefSeq" id="WP_051032193.1">
    <property type="nucleotide sequence ID" value="NZ_CAWPHS010000039.1"/>
</dbReference>
<dbReference type="SUPFAM" id="SSF47336">
    <property type="entry name" value="ACP-like"/>
    <property type="match status" value="1"/>
</dbReference>
<evidence type="ECO:0000313" key="8">
    <source>
        <dbReference type="Proteomes" id="UP000523447"/>
    </source>
</evidence>
<dbReference type="InterPro" id="IPR032821">
    <property type="entry name" value="PKS_assoc"/>
</dbReference>
<dbReference type="GO" id="GO:0031177">
    <property type="term" value="F:phosphopantetheine binding"/>
    <property type="evidence" value="ECO:0007669"/>
    <property type="project" value="InterPro"/>
</dbReference>
<dbReference type="SMART" id="SM00822">
    <property type="entry name" value="PKS_KR"/>
    <property type="match status" value="1"/>
</dbReference>
<dbReference type="PANTHER" id="PTHR43775:SF51">
    <property type="entry name" value="INACTIVE PHENOLPHTHIOCEROL SYNTHESIS POLYKETIDE SYNTHASE TYPE I PKS1-RELATED"/>
    <property type="match status" value="1"/>
</dbReference>
<evidence type="ECO:0000256" key="4">
    <source>
        <dbReference type="ARBA" id="ARBA00023315"/>
    </source>
</evidence>
<dbReference type="InterPro" id="IPR014031">
    <property type="entry name" value="Ketoacyl_synth_C"/>
</dbReference>
<dbReference type="SMART" id="SM00823">
    <property type="entry name" value="PKS_PP"/>
    <property type="match status" value="1"/>
</dbReference>
<dbReference type="InterPro" id="IPR057326">
    <property type="entry name" value="KR_dom"/>
</dbReference>
<organism evidence="7 8">
    <name type="scientific">Nocardia veterana</name>
    <dbReference type="NCBI Taxonomy" id="132249"/>
    <lineage>
        <taxon>Bacteria</taxon>
        <taxon>Bacillati</taxon>
        <taxon>Actinomycetota</taxon>
        <taxon>Actinomycetes</taxon>
        <taxon>Mycobacteriales</taxon>
        <taxon>Nocardiaceae</taxon>
        <taxon>Nocardia</taxon>
    </lineage>
</organism>
<dbReference type="SMART" id="SM00827">
    <property type="entry name" value="PKS_AT"/>
    <property type="match status" value="1"/>
</dbReference>
<proteinExistence type="predicted"/>
<evidence type="ECO:0000256" key="2">
    <source>
        <dbReference type="ARBA" id="ARBA00022553"/>
    </source>
</evidence>
<keyword evidence="3" id="KW-0808">Transferase</keyword>
<keyword evidence="4" id="KW-0012">Acyltransferase</keyword>
<dbReference type="PANTHER" id="PTHR43775">
    <property type="entry name" value="FATTY ACID SYNTHASE"/>
    <property type="match status" value="1"/>
</dbReference>
<protein>
    <submittedName>
        <fullName evidence="7">Type I polyketide synthase</fullName>
    </submittedName>
</protein>
<feature type="domain" description="Carrier" evidence="5">
    <location>
        <begin position="1469"/>
        <end position="1544"/>
    </location>
</feature>
<dbReference type="PROSITE" id="PS00012">
    <property type="entry name" value="PHOSPHOPANTETHEINE"/>
    <property type="match status" value="1"/>
</dbReference>
<keyword evidence="8" id="KW-1185">Reference proteome</keyword>
<dbReference type="FunFam" id="3.40.366.10:FF:000002">
    <property type="entry name" value="Probable polyketide synthase 2"/>
    <property type="match status" value="1"/>
</dbReference>
<dbReference type="Gene3D" id="3.40.47.10">
    <property type="match status" value="1"/>
</dbReference>
<dbReference type="EMBL" id="JAAXPE010000044">
    <property type="protein sequence ID" value="NKY89339.1"/>
    <property type="molecule type" value="Genomic_DNA"/>
</dbReference>
<dbReference type="InterPro" id="IPR036291">
    <property type="entry name" value="NAD(P)-bd_dom_sf"/>
</dbReference>
<dbReference type="GO" id="GO:0004312">
    <property type="term" value="F:fatty acid synthase activity"/>
    <property type="evidence" value="ECO:0007669"/>
    <property type="project" value="TreeGrafter"/>
</dbReference>
<dbReference type="GO" id="GO:0004315">
    <property type="term" value="F:3-oxoacyl-[acyl-carrier-protein] synthase activity"/>
    <property type="evidence" value="ECO:0007669"/>
    <property type="project" value="InterPro"/>
</dbReference>
<dbReference type="GO" id="GO:0006633">
    <property type="term" value="P:fatty acid biosynthetic process"/>
    <property type="evidence" value="ECO:0007669"/>
    <property type="project" value="InterPro"/>
</dbReference>
<dbReference type="Pfam" id="PF08659">
    <property type="entry name" value="KR"/>
    <property type="match status" value="1"/>
</dbReference>
<evidence type="ECO:0000259" key="5">
    <source>
        <dbReference type="PROSITE" id="PS50075"/>
    </source>
</evidence>
<dbReference type="Pfam" id="PF00698">
    <property type="entry name" value="Acyl_transf_1"/>
    <property type="match status" value="1"/>
</dbReference>
<dbReference type="SUPFAM" id="SSF55048">
    <property type="entry name" value="Probable ACP-binding domain of malonyl-CoA ACP transacylase"/>
    <property type="match status" value="1"/>
</dbReference>
<dbReference type="Gene3D" id="3.40.50.720">
    <property type="entry name" value="NAD(P)-binding Rossmann-like Domain"/>
    <property type="match status" value="1"/>
</dbReference>
<dbReference type="Pfam" id="PF02801">
    <property type="entry name" value="Ketoacyl-synt_C"/>
    <property type="match status" value="1"/>
</dbReference>
<dbReference type="SUPFAM" id="SSF53901">
    <property type="entry name" value="Thiolase-like"/>
    <property type="match status" value="1"/>
</dbReference>
<keyword evidence="2" id="KW-0597">Phosphoprotein</keyword>
<dbReference type="InterPro" id="IPR014030">
    <property type="entry name" value="Ketoacyl_synth_N"/>
</dbReference>
<feature type="domain" description="Ketosynthase family 3 (KS3)" evidence="6">
    <location>
        <begin position="34"/>
        <end position="493"/>
    </location>
</feature>
<dbReference type="InterPro" id="IPR020806">
    <property type="entry name" value="PKS_PP-bd"/>
</dbReference>
<dbReference type="Pfam" id="PF16197">
    <property type="entry name" value="KAsynt_C_assoc"/>
    <property type="match status" value="1"/>
</dbReference>
<dbReference type="Gene3D" id="1.10.1200.10">
    <property type="entry name" value="ACP-like"/>
    <property type="match status" value="1"/>
</dbReference>
<dbReference type="InterPro" id="IPR041618">
    <property type="entry name" value="PKS_DE"/>
</dbReference>
<reference evidence="7 8" key="1">
    <citation type="submission" date="2020-04" db="EMBL/GenBank/DDBJ databases">
        <title>MicrobeNet Type strains.</title>
        <authorList>
            <person name="Nicholson A.C."/>
        </authorList>
    </citation>
    <scope>NUCLEOTIDE SEQUENCE [LARGE SCALE GENOMIC DNA]</scope>
    <source>
        <strain evidence="7 8">DSM 44445</strain>
    </source>
</reference>
<dbReference type="Proteomes" id="UP000523447">
    <property type="component" value="Unassembled WGS sequence"/>
</dbReference>
<dbReference type="Pfam" id="PF00550">
    <property type="entry name" value="PP-binding"/>
    <property type="match status" value="1"/>
</dbReference>
<name>A0A7X6M3Y8_9NOCA</name>
<evidence type="ECO:0000259" key="6">
    <source>
        <dbReference type="PROSITE" id="PS52004"/>
    </source>
</evidence>
<accession>A0A7X6M3Y8</accession>
<evidence type="ECO:0000256" key="1">
    <source>
        <dbReference type="ARBA" id="ARBA00022450"/>
    </source>
</evidence>
<dbReference type="Gene3D" id="3.40.366.10">
    <property type="entry name" value="Malonyl-Coenzyme A Acyl Carrier Protein, domain 2"/>
    <property type="match status" value="1"/>
</dbReference>
<dbReference type="Gene3D" id="3.30.70.3290">
    <property type="match status" value="1"/>
</dbReference>
<dbReference type="CDD" id="cd08952">
    <property type="entry name" value="KR_1_SDR_x"/>
    <property type="match status" value="1"/>
</dbReference>